<dbReference type="GO" id="GO:0005762">
    <property type="term" value="C:mitochondrial large ribosomal subunit"/>
    <property type="evidence" value="ECO:0007669"/>
    <property type="project" value="TreeGrafter"/>
</dbReference>
<dbReference type="Pfam" id="PF00829">
    <property type="entry name" value="Ribosomal_L21p"/>
    <property type="match status" value="1"/>
</dbReference>
<organism evidence="4 5">
    <name type="scientific">Xylona heveae (strain CBS 132557 / TC161)</name>
    <dbReference type="NCBI Taxonomy" id="1328760"/>
    <lineage>
        <taxon>Eukaryota</taxon>
        <taxon>Fungi</taxon>
        <taxon>Dikarya</taxon>
        <taxon>Ascomycota</taxon>
        <taxon>Pezizomycotina</taxon>
        <taxon>Xylonomycetes</taxon>
        <taxon>Xylonales</taxon>
        <taxon>Xylonaceae</taxon>
        <taxon>Xylona</taxon>
    </lineage>
</organism>
<name>A0A165HR51_XYLHT</name>
<dbReference type="SUPFAM" id="SSF141091">
    <property type="entry name" value="L21p-like"/>
    <property type="match status" value="1"/>
</dbReference>
<dbReference type="InterPro" id="IPR028909">
    <property type="entry name" value="bL21-like"/>
</dbReference>
<dbReference type="OMA" id="KGAPYID"/>
<dbReference type="FunCoup" id="A0A165HR51">
    <property type="interactions" value="191"/>
</dbReference>
<feature type="compositionally biased region" description="Low complexity" evidence="3">
    <location>
        <begin position="75"/>
        <end position="92"/>
    </location>
</feature>
<feature type="region of interest" description="Disordered" evidence="3">
    <location>
        <begin position="47"/>
        <end position="97"/>
    </location>
</feature>
<evidence type="ECO:0000256" key="1">
    <source>
        <dbReference type="ARBA" id="ARBA00008563"/>
    </source>
</evidence>
<dbReference type="OrthoDB" id="5994at2759"/>
<evidence type="ECO:0000256" key="3">
    <source>
        <dbReference type="SAM" id="MobiDB-lite"/>
    </source>
</evidence>
<reference evidence="4 5" key="1">
    <citation type="journal article" date="2016" name="Fungal Biol.">
        <title>The genome of Xylona heveae provides a window into fungal endophytism.</title>
        <authorList>
            <person name="Gazis R."/>
            <person name="Kuo A."/>
            <person name="Riley R."/>
            <person name="LaButti K."/>
            <person name="Lipzen A."/>
            <person name="Lin J."/>
            <person name="Amirebrahimi M."/>
            <person name="Hesse C.N."/>
            <person name="Spatafora J.W."/>
            <person name="Henrissat B."/>
            <person name="Hainaut M."/>
            <person name="Grigoriev I.V."/>
            <person name="Hibbett D.S."/>
        </authorList>
    </citation>
    <scope>NUCLEOTIDE SEQUENCE [LARGE SCALE GENOMIC DNA]</scope>
    <source>
        <strain evidence="4 5">TC161</strain>
    </source>
</reference>
<dbReference type="InterPro" id="IPR036164">
    <property type="entry name" value="bL21-like_sf"/>
</dbReference>
<dbReference type="GeneID" id="28901148"/>
<dbReference type="PANTHER" id="PTHR21349:SF0">
    <property type="entry name" value="LARGE RIBOSOMAL SUBUNIT PROTEIN BL21M"/>
    <property type="match status" value="1"/>
</dbReference>
<evidence type="ECO:0000256" key="2">
    <source>
        <dbReference type="ARBA" id="ARBA00044129"/>
    </source>
</evidence>
<dbReference type="AlphaFoldDB" id="A0A165HR51"/>
<dbReference type="Proteomes" id="UP000076632">
    <property type="component" value="Unassembled WGS sequence"/>
</dbReference>
<feature type="compositionally biased region" description="Polar residues" evidence="3">
    <location>
        <begin position="56"/>
        <end position="68"/>
    </location>
</feature>
<evidence type="ECO:0000313" key="5">
    <source>
        <dbReference type="Proteomes" id="UP000076632"/>
    </source>
</evidence>
<dbReference type="EMBL" id="KV407457">
    <property type="protein sequence ID" value="KZF23858.1"/>
    <property type="molecule type" value="Genomic_DNA"/>
</dbReference>
<sequence>MLSRTIKRSALEGRWLSAPSSVLPPVFLFPQRARLFNSTSSIVDENTVPEPLKRSGISTSDAKNTVPHTQKDGATSASSSPPLPTPTSHNPSVPTTPIADSVRELLPLLSAQTSHYATVHIHARPYLITAGDTLRLPFLMKGVQPGDVLRLNRATNIGSRDYTLQGAPYIDERLFECRARVVGTESEPLRIKEKTKRRQRRVKTVKSKHRFTILKISDLNVKTVEEIEG</sequence>
<dbReference type="PANTHER" id="PTHR21349">
    <property type="entry name" value="50S RIBOSOMAL PROTEIN L21"/>
    <property type="match status" value="1"/>
</dbReference>
<dbReference type="RefSeq" id="XP_018189413.1">
    <property type="nucleotide sequence ID" value="XM_018336011.1"/>
</dbReference>
<comment type="similarity">
    <text evidence="1">Belongs to the bacterial ribosomal protein bL21 family.</text>
</comment>
<proteinExistence type="inferred from homology"/>
<evidence type="ECO:0000313" key="4">
    <source>
        <dbReference type="EMBL" id="KZF23858.1"/>
    </source>
</evidence>
<dbReference type="InParanoid" id="A0A165HR51"/>
<accession>A0A165HR51</accession>
<gene>
    <name evidence="4" type="ORF">L228DRAFT_282536</name>
</gene>
<dbReference type="STRING" id="1328760.A0A165HR51"/>
<dbReference type="GO" id="GO:0003735">
    <property type="term" value="F:structural constituent of ribosome"/>
    <property type="evidence" value="ECO:0007669"/>
    <property type="project" value="TreeGrafter"/>
</dbReference>
<keyword evidence="5" id="KW-1185">Reference proteome</keyword>
<protein>
    <recommendedName>
        <fullName evidence="2">Large ribosomal subunit protein bL21m</fullName>
    </recommendedName>
</protein>